<evidence type="ECO:0000259" key="3">
    <source>
        <dbReference type="PROSITE" id="PS50002"/>
    </source>
</evidence>
<dbReference type="InterPro" id="IPR036028">
    <property type="entry name" value="SH3-like_dom_sf"/>
</dbReference>
<dbReference type="PROSITE" id="PS50002">
    <property type="entry name" value="SH3"/>
    <property type="match status" value="1"/>
</dbReference>
<reference evidence="5" key="1">
    <citation type="submission" date="2011-05" db="EMBL/GenBank/DDBJ databases">
        <authorList>
            <person name="Richards S.R."/>
            <person name="Qu J."/>
            <person name="Jiang H."/>
            <person name="Jhangiani S.N."/>
            <person name="Agravi P."/>
            <person name="Goodspeed R."/>
            <person name="Gross S."/>
            <person name="Mandapat C."/>
            <person name="Jackson L."/>
            <person name="Mathew T."/>
            <person name="Pu L."/>
            <person name="Thornton R."/>
            <person name="Saada N."/>
            <person name="Wilczek-Boney K.B."/>
            <person name="Lee S."/>
            <person name="Kovar C."/>
            <person name="Wu Y."/>
            <person name="Scherer S.E."/>
            <person name="Worley K.C."/>
            <person name="Muzny D.M."/>
            <person name="Gibbs R."/>
        </authorList>
    </citation>
    <scope>NUCLEOTIDE SEQUENCE</scope>
    <source>
        <strain evidence="5">Brora</strain>
    </source>
</reference>
<reference evidence="4" key="2">
    <citation type="submission" date="2015-02" db="UniProtKB">
        <authorList>
            <consortium name="EnsemblMetazoa"/>
        </authorList>
    </citation>
    <scope>IDENTIFICATION</scope>
</reference>
<evidence type="ECO:0000313" key="4">
    <source>
        <dbReference type="EnsemblMetazoa" id="SMAR003313-PA"/>
    </source>
</evidence>
<proteinExistence type="predicted"/>
<protein>
    <recommendedName>
        <fullName evidence="3">SH3 domain-containing protein</fullName>
    </recommendedName>
</protein>
<dbReference type="AlphaFoldDB" id="T1IQJ4"/>
<dbReference type="Proteomes" id="UP000014500">
    <property type="component" value="Unassembled WGS sequence"/>
</dbReference>
<sequence>MIVEVIEKNSSDNFYISFESYVAKNSDELSFVRGMVLEILSKNEMIGGLEGKTRPRTCSIFREMQDCQTQPLHEKFGNGTCGQEINVLNEDPSGWSYISVAGKTGWAPSAYLKIISKSASDETS</sequence>
<evidence type="ECO:0000256" key="2">
    <source>
        <dbReference type="PROSITE-ProRule" id="PRU00192"/>
    </source>
</evidence>
<dbReference type="HOGENOM" id="CLU_2006771_0_0_1"/>
<organism evidence="4 5">
    <name type="scientific">Strigamia maritima</name>
    <name type="common">European centipede</name>
    <name type="synonym">Geophilus maritimus</name>
    <dbReference type="NCBI Taxonomy" id="126957"/>
    <lineage>
        <taxon>Eukaryota</taxon>
        <taxon>Metazoa</taxon>
        <taxon>Ecdysozoa</taxon>
        <taxon>Arthropoda</taxon>
        <taxon>Myriapoda</taxon>
        <taxon>Chilopoda</taxon>
        <taxon>Pleurostigmophora</taxon>
        <taxon>Geophilomorpha</taxon>
        <taxon>Linotaeniidae</taxon>
        <taxon>Strigamia</taxon>
    </lineage>
</organism>
<dbReference type="EMBL" id="AFFK01018331">
    <property type="status" value="NOT_ANNOTATED_CDS"/>
    <property type="molecule type" value="Genomic_DNA"/>
</dbReference>
<dbReference type="EnsemblMetazoa" id="SMAR003313-RA">
    <property type="protein sequence ID" value="SMAR003313-PA"/>
    <property type="gene ID" value="SMAR003313"/>
</dbReference>
<evidence type="ECO:0000313" key="5">
    <source>
        <dbReference type="Proteomes" id="UP000014500"/>
    </source>
</evidence>
<dbReference type="InterPro" id="IPR001452">
    <property type="entry name" value="SH3_domain"/>
</dbReference>
<keyword evidence="1 2" id="KW-0728">SH3 domain</keyword>
<name>T1IQJ4_STRMM</name>
<feature type="domain" description="SH3" evidence="3">
    <location>
        <begin position="10"/>
        <end position="117"/>
    </location>
</feature>
<keyword evidence="5" id="KW-1185">Reference proteome</keyword>
<dbReference type="Gene3D" id="2.30.30.40">
    <property type="entry name" value="SH3 Domains"/>
    <property type="match status" value="2"/>
</dbReference>
<evidence type="ECO:0000256" key="1">
    <source>
        <dbReference type="ARBA" id="ARBA00022443"/>
    </source>
</evidence>
<accession>T1IQJ4</accession>
<dbReference type="SUPFAM" id="SSF50044">
    <property type="entry name" value="SH3-domain"/>
    <property type="match status" value="2"/>
</dbReference>